<reference evidence="1 2" key="1">
    <citation type="submission" date="2016-04" db="EMBL/GenBank/DDBJ databases">
        <title>Genome sequence of Vaccinia virus strain Lister Butantan (LBT), a Lister vaccine variant used during smallpox eradication campaign in Brazil.</title>
        <authorList>
            <person name="Assis F.L."/>
            <person name="Trindade G.S."/>
            <person name="Drumond B.P."/>
            <person name="Frace M."/>
            <person name="Sammons S."/>
            <person name="Emerson G.L."/>
            <person name="Li Y."/>
            <person name="Carroll D.S."/>
            <person name="Abrahao J.S."/>
            <person name="Kroon E.G."/>
        </authorList>
    </citation>
    <scope>NUCLEOTIDE SEQUENCE [LARGE SCALE GENOMIC DNA]</scope>
    <source>
        <strain evidence="1">Lister</strain>
    </source>
</reference>
<evidence type="ECO:0000313" key="1">
    <source>
        <dbReference type="EMBL" id="AND74015.1"/>
    </source>
</evidence>
<protein>
    <submittedName>
        <fullName evidence="1">Uncharacterized protein</fullName>
    </submittedName>
</protein>
<organism evidence="1 2">
    <name type="scientific">Vaccinia virus</name>
    <name type="common">VACV</name>
    <name type="synonym">Orthopoxvirus vaccinia</name>
    <dbReference type="NCBI Taxonomy" id="10245"/>
    <lineage>
        <taxon>Viruses</taxon>
        <taxon>Varidnaviria</taxon>
        <taxon>Bamfordvirae</taxon>
        <taxon>Nucleocytoviricota</taxon>
        <taxon>Pokkesviricetes</taxon>
        <taxon>Chitovirales</taxon>
        <taxon>Poxviridae</taxon>
        <taxon>Chordopoxvirinae</taxon>
        <taxon>Orthopoxvirus</taxon>
    </lineage>
</organism>
<dbReference type="EMBL" id="KX061501">
    <property type="protein sequence ID" value="AND74015.1"/>
    <property type="molecule type" value="Genomic_DNA"/>
</dbReference>
<proteinExistence type="predicted"/>
<dbReference type="Proteomes" id="UP000148425">
    <property type="component" value="Segment"/>
</dbReference>
<name>A0A160NBI2_VACCV</name>
<sequence>MAVFPKPDGPLNMIDFTIPDIYVSQKSRLCSLFCIYVNVYYIYNT</sequence>
<evidence type="ECO:0000313" key="2">
    <source>
        <dbReference type="Proteomes" id="UP000148425"/>
    </source>
</evidence>
<accession>A0A160NBI2</accession>